<dbReference type="AlphaFoldDB" id="A0A5A8F514"/>
<evidence type="ECO:0000313" key="7">
    <source>
        <dbReference type="EMBL" id="KAA0256908.1"/>
    </source>
</evidence>
<accession>A0A5A8F514</accession>
<dbReference type="PANTHER" id="PTHR35791:SF1">
    <property type="entry name" value="UPF0754 MEMBRANE PROTEIN YHEB"/>
    <property type="match status" value="1"/>
</dbReference>
<protein>
    <submittedName>
        <fullName evidence="7">DUF445 family protein</fullName>
    </submittedName>
</protein>
<dbReference type="GO" id="GO:0012505">
    <property type="term" value="C:endomembrane system"/>
    <property type="evidence" value="ECO:0007669"/>
    <property type="project" value="UniProtKB-SubCell"/>
</dbReference>
<dbReference type="Pfam" id="PF04286">
    <property type="entry name" value="DUF445"/>
    <property type="match status" value="1"/>
</dbReference>
<dbReference type="InterPro" id="IPR007383">
    <property type="entry name" value="DUF445"/>
</dbReference>
<evidence type="ECO:0000256" key="6">
    <source>
        <dbReference type="SAM" id="Phobius"/>
    </source>
</evidence>
<gene>
    <name evidence="7" type="ORF">FHQ18_12370</name>
</gene>
<evidence type="ECO:0000256" key="5">
    <source>
        <dbReference type="ARBA" id="ARBA00023136"/>
    </source>
</evidence>
<feature type="transmembrane region" description="Helical" evidence="6">
    <location>
        <begin position="479"/>
        <end position="502"/>
    </location>
</feature>
<evidence type="ECO:0000256" key="1">
    <source>
        <dbReference type="ARBA" id="ARBA00004308"/>
    </source>
</evidence>
<evidence type="ECO:0000313" key="8">
    <source>
        <dbReference type="Proteomes" id="UP000322876"/>
    </source>
</evidence>
<dbReference type="RefSeq" id="WP_149267486.1">
    <property type="nucleotide sequence ID" value="NZ_VFJB01000010.1"/>
</dbReference>
<sequence length="503" mass="58915">MQQQLISLFTTPLLTGFVGYFTNYLAIKMLFRPYKKRWYSFGWQGVIPKNRKKLASEIGKLVGEELITEEELQKAIESERFQYVLEHTVNNEIKNFLKKDFGTLADIIDRFGLDTEKLLKRIFHSEKTKETINKLLNNLINGLIENLSNKKIKDIDTLKPLLLNTINNLFENKKIKDYLANEFISLINNFILSGKSISDLLTTKQKDTIIEKGKEFSEKFLNFIDNLLKDEKIKKNIAKRIIEIKNQYFGEGFFDQLKLGVLNIFLNEDTINELVSNELPKIIYSIKNDKEIKEKIDNIIEEKIEQFLSTPIYKHAEKIGIENLYATYTKFIDWFKESFFSHTLKNKVHDKVEVFFEQNSEYTLKGVLDSFGFKIENLSHIFNRTDHSVENIIHYIIKGFQETLQGIKIDNLYDKIPETTFENVKTTIINSINSILKSNIDKIVYSLNIDKLVEEKINSLDLYKLENLIFSFMKDQFKWINILGFVLGFIFGFIQSIVLLLIS</sequence>
<reference evidence="7 8" key="1">
    <citation type="submission" date="2019-06" db="EMBL/GenBank/DDBJ databases">
        <title>Genomic insights into carbon and energy metabolism of Deferribacter autotrophicus revealed new metabolic traits in the phylum Deferribacteres.</title>
        <authorList>
            <person name="Slobodkin A.I."/>
            <person name="Slobodkina G.B."/>
            <person name="Allioux M."/>
            <person name="Alain K."/>
            <person name="Jebbar M."/>
            <person name="Shadrin V."/>
            <person name="Kublanov I.V."/>
            <person name="Toshchakov S.V."/>
            <person name="Bonch-Osmolovskaya E.A."/>
        </authorList>
    </citation>
    <scope>NUCLEOTIDE SEQUENCE [LARGE SCALE GENOMIC DNA]</scope>
    <source>
        <strain evidence="7 8">SL50</strain>
    </source>
</reference>
<keyword evidence="8" id="KW-1185">Reference proteome</keyword>
<organism evidence="7 8">
    <name type="scientific">Deferribacter autotrophicus</name>
    <dbReference type="NCBI Taxonomy" id="500465"/>
    <lineage>
        <taxon>Bacteria</taxon>
        <taxon>Pseudomonadati</taxon>
        <taxon>Deferribacterota</taxon>
        <taxon>Deferribacteres</taxon>
        <taxon>Deferribacterales</taxon>
        <taxon>Deferribacteraceae</taxon>
        <taxon>Deferribacter</taxon>
    </lineage>
</organism>
<proteinExistence type="inferred from homology"/>
<evidence type="ECO:0000256" key="4">
    <source>
        <dbReference type="ARBA" id="ARBA00022989"/>
    </source>
</evidence>
<comment type="caution">
    <text evidence="7">The sequence shown here is derived from an EMBL/GenBank/DDBJ whole genome shotgun (WGS) entry which is preliminary data.</text>
</comment>
<name>A0A5A8F514_9BACT</name>
<dbReference type="Proteomes" id="UP000322876">
    <property type="component" value="Unassembled WGS sequence"/>
</dbReference>
<comment type="subcellular location">
    <subcellularLocation>
        <location evidence="1">Endomembrane system</location>
    </subcellularLocation>
</comment>
<keyword evidence="5 6" id="KW-0472">Membrane</keyword>
<keyword evidence="4 6" id="KW-1133">Transmembrane helix</keyword>
<dbReference type="EMBL" id="VFJB01000010">
    <property type="protein sequence ID" value="KAA0256908.1"/>
    <property type="molecule type" value="Genomic_DNA"/>
</dbReference>
<comment type="similarity">
    <text evidence="2">Belongs to the UPF0754 family.</text>
</comment>
<keyword evidence="3 6" id="KW-0812">Transmembrane</keyword>
<evidence type="ECO:0000256" key="3">
    <source>
        <dbReference type="ARBA" id="ARBA00022692"/>
    </source>
</evidence>
<dbReference type="PANTHER" id="PTHR35791">
    <property type="entry name" value="UPF0754 MEMBRANE PROTEIN YHEB"/>
    <property type="match status" value="1"/>
</dbReference>
<dbReference type="OrthoDB" id="3631561at2"/>
<feature type="transmembrane region" description="Helical" evidence="6">
    <location>
        <begin position="6"/>
        <end position="27"/>
    </location>
</feature>
<evidence type="ECO:0000256" key="2">
    <source>
        <dbReference type="ARBA" id="ARBA00008053"/>
    </source>
</evidence>